<evidence type="ECO:0000313" key="2">
    <source>
        <dbReference type="EMBL" id="CAH1394954.1"/>
    </source>
</evidence>
<name>A0A9P0EGY5_NEZVI</name>
<proteinExistence type="predicted"/>
<sequence>MTSHSTAQGPVGIGREEYFPRRMLDTRQCSDLTLLSGGGILSAHTERPVGQRDPAEDSATFARAETSPYQPCYQCIAIDPLQLSWPLHFEDKSH</sequence>
<keyword evidence="3" id="KW-1185">Reference proteome</keyword>
<organism evidence="2 3">
    <name type="scientific">Nezara viridula</name>
    <name type="common">Southern green stink bug</name>
    <name type="synonym">Cimex viridulus</name>
    <dbReference type="NCBI Taxonomy" id="85310"/>
    <lineage>
        <taxon>Eukaryota</taxon>
        <taxon>Metazoa</taxon>
        <taxon>Ecdysozoa</taxon>
        <taxon>Arthropoda</taxon>
        <taxon>Hexapoda</taxon>
        <taxon>Insecta</taxon>
        <taxon>Pterygota</taxon>
        <taxon>Neoptera</taxon>
        <taxon>Paraneoptera</taxon>
        <taxon>Hemiptera</taxon>
        <taxon>Heteroptera</taxon>
        <taxon>Panheteroptera</taxon>
        <taxon>Pentatomomorpha</taxon>
        <taxon>Pentatomoidea</taxon>
        <taxon>Pentatomidae</taxon>
        <taxon>Pentatominae</taxon>
        <taxon>Nezara</taxon>
    </lineage>
</organism>
<feature type="region of interest" description="Disordered" evidence="1">
    <location>
        <begin position="42"/>
        <end position="62"/>
    </location>
</feature>
<accession>A0A9P0EGY5</accession>
<reference evidence="2" key="1">
    <citation type="submission" date="2022-01" db="EMBL/GenBank/DDBJ databases">
        <authorList>
            <person name="King R."/>
        </authorList>
    </citation>
    <scope>NUCLEOTIDE SEQUENCE</scope>
</reference>
<dbReference type="EMBL" id="OV725079">
    <property type="protein sequence ID" value="CAH1394954.1"/>
    <property type="molecule type" value="Genomic_DNA"/>
</dbReference>
<dbReference type="Proteomes" id="UP001152798">
    <property type="component" value="Chromosome 3"/>
</dbReference>
<evidence type="ECO:0000256" key="1">
    <source>
        <dbReference type="SAM" id="MobiDB-lite"/>
    </source>
</evidence>
<evidence type="ECO:0000313" key="3">
    <source>
        <dbReference type="Proteomes" id="UP001152798"/>
    </source>
</evidence>
<feature type="compositionally biased region" description="Basic and acidic residues" evidence="1">
    <location>
        <begin position="44"/>
        <end position="55"/>
    </location>
</feature>
<gene>
    <name evidence="2" type="ORF">NEZAVI_LOCUS5313</name>
</gene>
<protein>
    <submittedName>
        <fullName evidence="2">Uncharacterized protein</fullName>
    </submittedName>
</protein>
<dbReference type="AlphaFoldDB" id="A0A9P0EGY5"/>
<dbReference type="OrthoDB" id="10500198at2759"/>